<organism evidence="1">
    <name type="scientific">Arundo donax</name>
    <name type="common">Giant reed</name>
    <name type="synonym">Donax arundinaceus</name>
    <dbReference type="NCBI Taxonomy" id="35708"/>
    <lineage>
        <taxon>Eukaryota</taxon>
        <taxon>Viridiplantae</taxon>
        <taxon>Streptophyta</taxon>
        <taxon>Embryophyta</taxon>
        <taxon>Tracheophyta</taxon>
        <taxon>Spermatophyta</taxon>
        <taxon>Magnoliopsida</taxon>
        <taxon>Liliopsida</taxon>
        <taxon>Poales</taxon>
        <taxon>Poaceae</taxon>
        <taxon>PACMAD clade</taxon>
        <taxon>Arundinoideae</taxon>
        <taxon>Arundineae</taxon>
        <taxon>Arundo</taxon>
    </lineage>
</organism>
<dbReference type="EMBL" id="GBRH01239990">
    <property type="protein sequence ID" value="JAD57905.1"/>
    <property type="molecule type" value="Transcribed_RNA"/>
</dbReference>
<dbReference type="AlphaFoldDB" id="A0A0A9B9J1"/>
<accession>A0A0A9B9J1</accession>
<evidence type="ECO:0000313" key="1">
    <source>
        <dbReference type="EMBL" id="JAD57905.1"/>
    </source>
</evidence>
<reference evidence="1" key="1">
    <citation type="submission" date="2014-09" db="EMBL/GenBank/DDBJ databases">
        <authorList>
            <person name="Magalhaes I.L.F."/>
            <person name="Oliveira U."/>
            <person name="Santos F.R."/>
            <person name="Vidigal T.H.D.A."/>
            <person name="Brescovit A.D."/>
            <person name="Santos A.J."/>
        </authorList>
    </citation>
    <scope>NUCLEOTIDE SEQUENCE</scope>
    <source>
        <tissue evidence="1">Shoot tissue taken approximately 20 cm above the soil surface</tissue>
    </source>
</reference>
<proteinExistence type="predicted"/>
<name>A0A0A9B9J1_ARUDO</name>
<reference evidence="1" key="2">
    <citation type="journal article" date="2015" name="Data Brief">
        <title>Shoot transcriptome of the giant reed, Arundo donax.</title>
        <authorList>
            <person name="Barrero R.A."/>
            <person name="Guerrero F.D."/>
            <person name="Moolhuijzen P."/>
            <person name="Goolsby J.A."/>
            <person name="Tidwell J."/>
            <person name="Bellgard S.E."/>
            <person name="Bellgard M.I."/>
        </authorList>
    </citation>
    <scope>NUCLEOTIDE SEQUENCE</scope>
    <source>
        <tissue evidence="1">Shoot tissue taken approximately 20 cm above the soil surface</tissue>
    </source>
</reference>
<sequence length="101" mass="10729">MAAPAPGLSPELQLLVRWSTCTVRSRSPMPAAAAVWGGWEPLRSAWSDGKACSRSPAPLLPPPPPSGYAGTAAAAASAEGCWCSWFIVHWRNMLESSMSIY</sequence>
<protein>
    <submittedName>
        <fullName evidence="1">Uncharacterized protein</fullName>
    </submittedName>
</protein>